<dbReference type="FunFam" id="3.30.470.20:FF:000028">
    <property type="entry name" value="Methylcrotonoyl-CoA carboxylase subunit alpha, mitochondrial"/>
    <property type="match status" value="1"/>
</dbReference>
<dbReference type="AlphaFoldDB" id="A0A060T2N7"/>
<protein>
    <submittedName>
        <fullName evidence="13">ARAD1A10010p</fullName>
    </submittedName>
</protein>
<dbReference type="Gene3D" id="2.40.50.100">
    <property type="match status" value="1"/>
</dbReference>
<dbReference type="InterPro" id="IPR005479">
    <property type="entry name" value="CPAse_ATP-bd"/>
</dbReference>
<evidence type="ECO:0000259" key="12">
    <source>
        <dbReference type="PROSITE" id="PS50979"/>
    </source>
</evidence>
<keyword evidence="3" id="KW-0436">Ligase</keyword>
<dbReference type="EMBL" id="HG937691">
    <property type="protein sequence ID" value="CDP33466.1"/>
    <property type="molecule type" value="Genomic_DNA"/>
</dbReference>
<dbReference type="SUPFAM" id="SSF56059">
    <property type="entry name" value="Glutathione synthetase ATP-binding domain-like"/>
    <property type="match status" value="1"/>
</dbReference>
<dbReference type="InterPro" id="IPR011764">
    <property type="entry name" value="Biotin_carboxylation_dom"/>
</dbReference>
<evidence type="ECO:0000256" key="4">
    <source>
        <dbReference type="ARBA" id="ARBA00022741"/>
    </source>
</evidence>
<evidence type="ECO:0000259" key="11">
    <source>
        <dbReference type="PROSITE" id="PS50975"/>
    </source>
</evidence>
<evidence type="ECO:0000256" key="9">
    <source>
        <dbReference type="PROSITE-ProRule" id="PRU00409"/>
    </source>
</evidence>
<dbReference type="PROSITE" id="PS50979">
    <property type="entry name" value="BC"/>
    <property type="match status" value="1"/>
</dbReference>
<dbReference type="Gene3D" id="3.30.470.20">
    <property type="entry name" value="ATP-grasp fold, B domain"/>
    <property type="match status" value="1"/>
</dbReference>
<proteinExistence type="predicted"/>
<dbReference type="PROSITE" id="PS50968">
    <property type="entry name" value="BIOTINYL_LIPOYL"/>
    <property type="match status" value="1"/>
</dbReference>
<evidence type="ECO:0000256" key="8">
    <source>
        <dbReference type="ARBA" id="ARBA00023267"/>
    </source>
</evidence>
<dbReference type="PANTHER" id="PTHR18866">
    <property type="entry name" value="CARBOXYLASE:PYRUVATE/ACETYL-COA/PROPIONYL-COA CARBOXYLASE"/>
    <property type="match status" value="1"/>
</dbReference>
<feature type="domain" description="ATP-grasp" evidence="11">
    <location>
        <begin position="128"/>
        <end position="326"/>
    </location>
</feature>
<dbReference type="InterPro" id="IPR011054">
    <property type="entry name" value="Rudment_hybrid_motif"/>
</dbReference>
<feature type="domain" description="Lipoyl-binding" evidence="10">
    <location>
        <begin position="592"/>
        <end position="665"/>
    </location>
</feature>
<evidence type="ECO:0000256" key="7">
    <source>
        <dbReference type="ARBA" id="ARBA00023128"/>
    </source>
</evidence>
<dbReference type="Pfam" id="PF00289">
    <property type="entry name" value="Biotin_carb_N"/>
    <property type="match status" value="1"/>
</dbReference>
<dbReference type="PROSITE" id="PS50975">
    <property type="entry name" value="ATP_GRASP"/>
    <property type="match status" value="1"/>
</dbReference>
<keyword evidence="8" id="KW-0092">Biotin</keyword>
<gene>
    <name evidence="13" type="ORF">GNLVRS02_ARAD1A10010g</name>
</gene>
<comment type="cofactor">
    <cofactor evidence="1">
        <name>biotin</name>
        <dbReference type="ChEBI" id="CHEBI:57586"/>
    </cofactor>
</comment>
<reference evidence="13" key="2">
    <citation type="submission" date="2014-06" db="EMBL/GenBank/DDBJ databases">
        <title>The complete genome of Blastobotrys (Arxula) adeninivorans LS3 - a yeast of biotechnological interest.</title>
        <authorList>
            <person name="Kunze G."/>
            <person name="Gaillardin C."/>
            <person name="Czernicka M."/>
            <person name="Durrens P."/>
            <person name="Martin T."/>
            <person name="Boer E."/>
            <person name="Gabaldon T."/>
            <person name="Cruz J."/>
            <person name="Talla E."/>
            <person name="Marck C."/>
            <person name="Goffeau A."/>
            <person name="Barbe V."/>
            <person name="Baret P."/>
            <person name="Baronian K."/>
            <person name="Beier S."/>
            <person name="Bleykasten C."/>
            <person name="Bode R."/>
            <person name="Casaregola S."/>
            <person name="Despons L."/>
            <person name="Fairhead C."/>
            <person name="Giersberg M."/>
            <person name="Gierski P."/>
            <person name="Hahnel U."/>
            <person name="Hartmann A."/>
            <person name="Jankowska D."/>
            <person name="Jubin C."/>
            <person name="Jung P."/>
            <person name="Lafontaine I."/>
            <person name="Leh-Louis V."/>
            <person name="Lemaire M."/>
            <person name="Marcet-Houben M."/>
            <person name="Mascher M."/>
            <person name="Morel G."/>
            <person name="Richard G.-F."/>
            <person name="Riechen J."/>
            <person name="Sacerdot C."/>
            <person name="Sarkar A."/>
            <person name="Savel G."/>
            <person name="Schacherer J."/>
            <person name="Sherman D."/>
            <person name="Straub M.-L."/>
            <person name="Stein N."/>
            <person name="Thierry A."/>
            <person name="Trautwein-Schult A."/>
            <person name="Westhof E."/>
            <person name="Worch S."/>
            <person name="Dujon B."/>
            <person name="Souciet J.-L."/>
            <person name="Wincker P."/>
            <person name="Scholz U."/>
            <person name="Neuveglise N."/>
        </authorList>
    </citation>
    <scope>NUCLEOTIDE SEQUENCE</scope>
    <source>
        <strain evidence="13">LS3</strain>
    </source>
</reference>
<dbReference type="PANTHER" id="PTHR18866:SF33">
    <property type="entry name" value="METHYLCROTONOYL-COA CARBOXYLASE SUBUNIT ALPHA, MITOCHONDRIAL-RELATED"/>
    <property type="match status" value="1"/>
</dbReference>
<evidence type="ECO:0000256" key="2">
    <source>
        <dbReference type="ARBA" id="ARBA00004305"/>
    </source>
</evidence>
<keyword evidence="7" id="KW-0496">Mitochondrion</keyword>
<evidence type="ECO:0000259" key="10">
    <source>
        <dbReference type="PROSITE" id="PS50968"/>
    </source>
</evidence>
<dbReference type="CDD" id="cd06850">
    <property type="entry name" value="biotinyl_domain"/>
    <property type="match status" value="1"/>
</dbReference>
<dbReference type="Pfam" id="PF00364">
    <property type="entry name" value="Biotin_lipoyl"/>
    <property type="match status" value="1"/>
</dbReference>
<dbReference type="SMART" id="SM00878">
    <property type="entry name" value="Biotin_carb_C"/>
    <property type="match status" value="1"/>
</dbReference>
<evidence type="ECO:0000313" key="13">
    <source>
        <dbReference type="EMBL" id="CDP33466.1"/>
    </source>
</evidence>
<dbReference type="GO" id="GO:0005524">
    <property type="term" value="F:ATP binding"/>
    <property type="evidence" value="ECO:0007669"/>
    <property type="project" value="UniProtKB-UniRule"/>
</dbReference>
<sequence length="668" mass="72634">MRALRKYSSSSLQSLCIANRGEIVHRVSSTASKLGIKTVTLYTEPDRDLPSATSATKNVRLGEVPSGYIDIERVVAAAKAAGCDSIHPGYGFLSENAHFAKRVREEGMVFVGPPQAAIEAMGAKDRSKEIMEGAGVPVVPGYHGSNQDPQFLAEQAQQIGYPVLIKAVLGGGGKGMRIVNSAEEFASQLESAKSEAKASFGDENVIVEKYITTPRHIEVQVFADAHGNVVALGERDCSVQRRHQKVLEESPAPGISEHTRQQLWEKARDAARAVGYEGAGTVEFIFDNDTGDFYFMEMNTRLQVEHPVSEMVTNVDLVEWQLLVAAGLPLPKTQEEIKLEGHAIEARIYCEDPFQGFLPSSGQIIHLQQPTTGSPRLDFTFKQGNTVSPLYDPMIGKLIVKGRDRGEALRRMHTALEELEIAGPITNVEFCKRIVANQDFSGDNPQGLETGFIPKHEELTQTLPVPQEVLVQAALGDVLSQTSVTNNAFGNIAGWSTFSKTVTLCGPDKSPVDVTVTPVGKGQYQVKIGSDTVVPVMRSSYINGVKLLTSLESGQFVNSVVVEADKVHVFHQGTHHTLTKPEPEWLAKALGVKEAKNSVNAPMPCTVTKVHVKIGDEVKKDDALVVISSMKMETTIRAPGDGKVKRIAHAEGEQVKQGTPLVEFEEQE</sequence>
<dbReference type="Pfam" id="PF02786">
    <property type="entry name" value="CPSase_L_D2"/>
    <property type="match status" value="1"/>
</dbReference>
<evidence type="ECO:0000256" key="6">
    <source>
        <dbReference type="ARBA" id="ARBA00022946"/>
    </source>
</evidence>
<dbReference type="InterPro" id="IPR005481">
    <property type="entry name" value="BC-like_N"/>
</dbReference>
<evidence type="ECO:0000256" key="5">
    <source>
        <dbReference type="ARBA" id="ARBA00022840"/>
    </source>
</evidence>
<reference evidence="13" key="1">
    <citation type="submission" date="2014-02" db="EMBL/GenBank/DDBJ databases">
        <authorList>
            <person name="Genoscope - CEA"/>
        </authorList>
    </citation>
    <scope>NUCLEOTIDE SEQUENCE</scope>
    <source>
        <strain evidence="13">LS3</strain>
    </source>
</reference>
<dbReference type="FunFam" id="2.40.50.100:FF:000003">
    <property type="entry name" value="Acetyl-CoA carboxylase biotin carboxyl carrier protein"/>
    <property type="match status" value="1"/>
</dbReference>
<dbReference type="SUPFAM" id="SSF51230">
    <property type="entry name" value="Single hybrid motif"/>
    <property type="match status" value="1"/>
</dbReference>
<dbReference type="InterPro" id="IPR011053">
    <property type="entry name" value="Single_hybrid_motif"/>
</dbReference>
<keyword evidence="4 9" id="KW-0547">Nucleotide-binding</keyword>
<name>A0A060T2N7_BLAAD</name>
<dbReference type="SUPFAM" id="SSF52440">
    <property type="entry name" value="PreATP-grasp domain"/>
    <property type="match status" value="1"/>
</dbReference>
<dbReference type="SUPFAM" id="SSF51246">
    <property type="entry name" value="Rudiment single hybrid motif"/>
    <property type="match status" value="1"/>
</dbReference>
<dbReference type="InterPro" id="IPR011761">
    <property type="entry name" value="ATP-grasp"/>
</dbReference>
<keyword evidence="5 9" id="KW-0067">ATP-binding</keyword>
<keyword evidence="6" id="KW-0809">Transit peptide</keyword>
<evidence type="ECO:0000256" key="3">
    <source>
        <dbReference type="ARBA" id="ARBA00022598"/>
    </source>
</evidence>
<dbReference type="GO" id="GO:0044281">
    <property type="term" value="P:small molecule metabolic process"/>
    <property type="evidence" value="ECO:0007669"/>
    <property type="project" value="UniProtKB-ARBA"/>
</dbReference>
<evidence type="ECO:0000256" key="1">
    <source>
        <dbReference type="ARBA" id="ARBA00001953"/>
    </source>
</evidence>
<dbReference type="InterPro" id="IPR050856">
    <property type="entry name" value="Biotin_carboxylase_complex"/>
</dbReference>
<dbReference type="GO" id="GO:0004485">
    <property type="term" value="F:methylcrotonoyl-CoA carboxylase activity"/>
    <property type="evidence" value="ECO:0007669"/>
    <property type="project" value="TreeGrafter"/>
</dbReference>
<dbReference type="InterPro" id="IPR016185">
    <property type="entry name" value="PreATP-grasp_dom_sf"/>
</dbReference>
<dbReference type="GO" id="GO:0046872">
    <property type="term" value="F:metal ion binding"/>
    <property type="evidence" value="ECO:0007669"/>
    <property type="project" value="InterPro"/>
</dbReference>
<dbReference type="FunFam" id="3.30.1490.20:FF:000003">
    <property type="entry name" value="acetyl-CoA carboxylase isoform X1"/>
    <property type="match status" value="1"/>
</dbReference>
<dbReference type="GO" id="GO:0005759">
    <property type="term" value="C:mitochondrial matrix"/>
    <property type="evidence" value="ECO:0007669"/>
    <property type="project" value="UniProtKB-SubCell"/>
</dbReference>
<feature type="domain" description="Biotin carboxylation" evidence="12">
    <location>
        <begin position="11"/>
        <end position="458"/>
    </location>
</feature>
<dbReference type="PROSITE" id="PS00867">
    <property type="entry name" value="CPSASE_2"/>
    <property type="match status" value="1"/>
</dbReference>
<dbReference type="InterPro" id="IPR005482">
    <property type="entry name" value="Biotin_COase_C"/>
</dbReference>
<dbReference type="Pfam" id="PF02785">
    <property type="entry name" value="Biotin_carb_C"/>
    <property type="match status" value="1"/>
</dbReference>
<organism evidence="13">
    <name type="scientific">Blastobotrys adeninivorans</name>
    <name type="common">Yeast</name>
    <name type="synonym">Arxula adeninivorans</name>
    <dbReference type="NCBI Taxonomy" id="409370"/>
    <lineage>
        <taxon>Eukaryota</taxon>
        <taxon>Fungi</taxon>
        <taxon>Dikarya</taxon>
        <taxon>Ascomycota</taxon>
        <taxon>Saccharomycotina</taxon>
        <taxon>Dipodascomycetes</taxon>
        <taxon>Dipodascales</taxon>
        <taxon>Trichomonascaceae</taxon>
        <taxon>Blastobotrys</taxon>
    </lineage>
</organism>
<comment type="subcellular location">
    <subcellularLocation>
        <location evidence="2">Mitochondrion matrix</location>
    </subcellularLocation>
</comment>
<dbReference type="PhylomeDB" id="A0A060T2N7"/>
<accession>A0A060T2N7</accession>
<dbReference type="InterPro" id="IPR000089">
    <property type="entry name" value="Biotin_lipoyl"/>
</dbReference>